<dbReference type="GO" id="GO:0003723">
    <property type="term" value="F:RNA binding"/>
    <property type="evidence" value="ECO:0007669"/>
    <property type="project" value="TreeGrafter"/>
</dbReference>
<name>A0A1F4UR84_UNCKA</name>
<dbReference type="Proteomes" id="UP000176444">
    <property type="component" value="Unassembled WGS sequence"/>
</dbReference>
<dbReference type="EMBL" id="MEUX01000013">
    <property type="protein sequence ID" value="OGC47491.1"/>
    <property type="molecule type" value="Genomic_DNA"/>
</dbReference>
<organism evidence="7 8">
    <name type="scientific">candidate division WWE3 bacterium RIFCSPHIGHO2_01_FULL_35_17</name>
    <dbReference type="NCBI Taxonomy" id="1802614"/>
    <lineage>
        <taxon>Bacteria</taxon>
        <taxon>Katanobacteria</taxon>
    </lineage>
</organism>
<dbReference type="GO" id="GO:0003735">
    <property type="term" value="F:structural constituent of ribosome"/>
    <property type="evidence" value="ECO:0007669"/>
    <property type="project" value="InterPro"/>
</dbReference>
<dbReference type="PROSITE" id="PS00360">
    <property type="entry name" value="RIBOSOMAL_S9"/>
    <property type="match status" value="1"/>
</dbReference>
<dbReference type="Pfam" id="PF00380">
    <property type="entry name" value="Ribosomal_S9"/>
    <property type="match status" value="1"/>
</dbReference>
<accession>A0A1F4UR84</accession>
<dbReference type="GO" id="GO:0006412">
    <property type="term" value="P:translation"/>
    <property type="evidence" value="ECO:0007669"/>
    <property type="project" value="InterPro"/>
</dbReference>
<dbReference type="GO" id="GO:0022627">
    <property type="term" value="C:cytosolic small ribosomal subunit"/>
    <property type="evidence" value="ECO:0007669"/>
    <property type="project" value="TreeGrafter"/>
</dbReference>
<feature type="region of interest" description="Disordered" evidence="6">
    <location>
        <begin position="110"/>
        <end position="135"/>
    </location>
</feature>
<dbReference type="NCBIfam" id="NF001099">
    <property type="entry name" value="PRK00132.1"/>
    <property type="match status" value="1"/>
</dbReference>
<proteinExistence type="inferred from homology"/>
<evidence type="ECO:0000256" key="2">
    <source>
        <dbReference type="ARBA" id="ARBA00022980"/>
    </source>
</evidence>
<dbReference type="InterPro" id="IPR014721">
    <property type="entry name" value="Ribsml_uS5_D2-typ_fold_subgr"/>
</dbReference>
<evidence type="ECO:0000256" key="5">
    <source>
        <dbReference type="RuleBase" id="RU003816"/>
    </source>
</evidence>
<comment type="caution">
    <text evidence="7">The sequence shown here is derived from an EMBL/GenBank/DDBJ whole genome shotgun (WGS) entry which is preliminary data.</text>
</comment>
<dbReference type="InterPro" id="IPR023035">
    <property type="entry name" value="Ribosomal_uS9_bac/plastid"/>
</dbReference>
<dbReference type="InterPro" id="IPR020574">
    <property type="entry name" value="Ribosomal_uS9_CS"/>
</dbReference>
<protein>
    <recommendedName>
        <fullName evidence="5">30S ribosomal protein S9</fullName>
    </recommendedName>
</protein>
<dbReference type="AlphaFoldDB" id="A0A1F4UR84"/>
<gene>
    <name evidence="7" type="ORF">A2713_00160</name>
</gene>
<dbReference type="InterPro" id="IPR000754">
    <property type="entry name" value="Ribosomal_uS9"/>
</dbReference>
<evidence type="ECO:0000313" key="7">
    <source>
        <dbReference type="EMBL" id="OGC47491.1"/>
    </source>
</evidence>
<evidence type="ECO:0000256" key="1">
    <source>
        <dbReference type="ARBA" id="ARBA00005251"/>
    </source>
</evidence>
<keyword evidence="3 4" id="KW-0687">Ribonucleoprotein</keyword>
<evidence type="ECO:0000256" key="6">
    <source>
        <dbReference type="SAM" id="MobiDB-lite"/>
    </source>
</evidence>
<comment type="similarity">
    <text evidence="1 4">Belongs to the universal ribosomal protein uS9 family.</text>
</comment>
<sequence length="135" mass="15193">MSKKSEFFSGTGRRKRSVASVWLYDEKGEIIVNDKPVSEFFSGQEETLEWVKPFHAVGVSHPQAKFSATIKVYGGGKVGQVEAVRLGIARALINYSAEFRGILRSTGLVTRDSREKERKKPFLKGARARPQYSKR</sequence>
<dbReference type="SUPFAM" id="SSF54211">
    <property type="entry name" value="Ribosomal protein S5 domain 2-like"/>
    <property type="match status" value="1"/>
</dbReference>
<evidence type="ECO:0000256" key="3">
    <source>
        <dbReference type="ARBA" id="ARBA00023274"/>
    </source>
</evidence>
<evidence type="ECO:0000256" key="4">
    <source>
        <dbReference type="RuleBase" id="RU003815"/>
    </source>
</evidence>
<evidence type="ECO:0000313" key="8">
    <source>
        <dbReference type="Proteomes" id="UP000176444"/>
    </source>
</evidence>
<dbReference type="InterPro" id="IPR020568">
    <property type="entry name" value="Ribosomal_Su5_D2-typ_SF"/>
</dbReference>
<reference evidence="7 8" key="1">
    <citation type="journal article" date="2016" name="Nat. Commun.">
        <title>Thousands of microbial genomes shed light on interconnected biogeochemical processes in an aquifer system.</title>
        <authorList>
            <person name="Anantharaman K."/>
            <person name="Brown C.T."/>
            <person name="Hug L.A."/>
            <person name="Sharon I."/>
            <person name="Castelle C.J."/>
            <person name="Probst A.J."/>
            <person name="Thomas B.C."/>
            <person name="Singh A."/>
            <person name="Wilkins M.J."/>
            <person name="Karaoz U."/>
            <person name="Brodie E.L."/>
            <person name="Williams K.H."/>
            <person name="Hubbard S.S."/>
            <person name="Banfield J.F."/>
        </authorList>
    </citation>
    <scope>NUCLEOTIDE SEQUENCE [LARGE SCALE GENOMIC DNA]</scope>
</reference>
<dbReference type="PANTHER" id="PTHR21569:SF1">
    <property type="entry name" value="SMALL RIBOSOMAL SUBUNIT PROTEIN US9M"/>
    <property type="match status" value="1"/>
</dbReference>
<dbReference type="Gene3D" id="3.30.230.10">
    <property type="match status" value="1"/>
</dbReference>
<feature type="compositionally biased region" description="Basic and acidic residues" evidence="6">
    <location>
        <begin position="111"/>
        <end position="120"/>
    </location>
</feature>
<dbReference type="PANTHER" id="PTHR21569">
    <property type="entry name" value="RIBOSOMAL PROTEIN S9"/>
    <property type="match status" value="1"/>
</dbReference>
<keyword evidence="2 4" id="KW-0689">Ribosomal protein</keyword>